<evidence type="ECO:0000313" key="2">
    <source>
        <dbReference type="Proteomes" id="UP000824262"/>
    </source>
</evidence>
<organism evidence="1 2">
    <name type="scientific">Candidatus Scatomorpha intestinavium</name>
    <dbReference type="NCBI Taxonomy" id="2840922"/>
    <lineage>
        <taxon>Bacteria</taxon>
        <taxon>Bacillati</taxon>
        <taxon>Bacillota</taxon>
        <taxon>Clostridia</taxon>
        <taxon>Eubacteriales</taxon>
        <taxon>Candidatus Scatomorpha</taxon>
    </lineage>
</organism>
<sequence>MAVTLKRGDECSLAVGVALNGQAVDIADVATAEFCLGKRLRKLYPGEVEYDAEAGEFRLPLTQEETFALPPGAALPLDVRVKFAGGEVLGSARMGAVAVCDAISGEVL</sequence>
<proteinExistence type="predicted"/>
<dbReference type="AlphaFoldDB" id="A0A9D0ZDZ0"/>
<protein>
    <submittedName>
        <fullName evidence="1">Uncharacterized protein</fullName>
    </submittedName>
</protein>
<reference evidence="1" key="1">
    <citation type="submission" date="2020-10" db="EMBL/GenBank/DDBJ databases">
        <authorList>
            <person name="Gilroy R."/>
        </authorList>
    </citation>
    <scope>NUCLEOTIDE SEQUENCE</scope>
    <source>
        <strain evidence="1">ChiBcolR7-354</strain>
    </source>
</reference>
<gene>
    <name evidence="1" type="ORF">IAB77_06175</name>
</gene>
<name>A0A9D0ZDZ0_9FIRM</name>
<dbReference type="EMBL" id="DVGA01000061">
    <property type="protein sequence ID" value="HIQ78828.1"/>
    <property type="molecule type" value="Genomic_DNA"/>
</dbReference>
<evidence type="ECO:0000313" key="1">
    <source>
        <dbReference type="EMBL" id="HIQ78828.1"/>
    </source>
</evidence>
<dbReference type="Proteomes" id="UP000824262">
    <property type="component" value="Unassembled WGS sequence"/>
</dbReference>
<accession>A0A9D0ZDZ0</accession>
<reference evidence="1" key="2">
    <citation type="journal article" date="2021" name="PeerJ">
        <title>Extensive microbial diversity within the chicken gut microbiome revealed by metagenomics and culture.</title>
        <authorList>
            <person name="Gilroy R."/>
            <person name="Ravi A."/>
            <person name="Getino M."/>
            <person name="Pursley I."/>
            <person name="Horton D.L."/>
            <person name="Alikhan N.F."/>
            <person name="Baker D."/>
            <person name="Gharbi K."/>
            <person name="Hall N."/>
            <person name="Watson M."/>
            <person name="Adriaenssens E.M."/>
            <person name="Foster-Nyarko E."/>
            <person name="Jarju S."/>
            <person name="Secka A."/>
            <person name="Antonio M."/>
            <person name="Oren A."/>
            <person name="Chaudhuri R.R."/>
            <person name="La Ragione R."/>
            <person name="Hildebrand F."/>
            <person name="Pallen M.J."/>
        </authorList>
    </citation>
    <scope>NUCLEOTIDE SEQUENCE</scope>
    <source>
        <strain evidence="1">ChiBcolR7-354</strain>
    </source>
</reference>
<comment type="caution">
    <text evidence="1">The sequence shown here is derived from an EMBL/GenBank/DDBJ whole genome shotgun (WGS) entry which is preliminary data.</text>
</comment>